<feature type="region of interest" description="Disordered" evidence="1">
    <location>
        <begin position="1"/>
        <end position="21"/>
    </location>
</feature>
<gene>
    <name evidence="2" type="ORF">RRG08_055313</name>
</gene>
<protein>
    <submittedName>
        <fullName evidence="2">Uncharacterized protein</fullName>
    </submittedName>
</protein>
<keyword evidence="3" id="KW-1185">Reference proteome</keyword>
<evidence type="ECO:0000256" key="1">
    <source>
        <dbReference type="SAM" id="MobiDB-lite"/>
    </source>
</evidence>
<reference evidence="2" key="1">
    <citation type="journal article" date="2023" name="G3 (Bethesda)">
        <title>A reference genome for the long-term kleptoplast-retaining sea slug Elysia crispata morphotype clarki.</title>
        <authorList>
            <person name="Eastman K.E."/>
            <person name="Pendleton A.L."/>
            <person name="Shaikh M.A."/>
            <person name="Suttiyut T."/>
            <person name="Ogas R."/>
            <person name="Tomko P."/>
            <person name="Gavelis G."/>
            <person name="Widhalm J.R."/>
            <person name="Wisecaver J.H."/>
        </authorList>
    </citation>
    <scope>NUCLEOTIDE SEQUENCE</scope>
    <source>
        <strain evidence="2">ECLA1</strain>
    </source>
</reference>
<dbReference type="Proteomes" id="UP001283361">
    <property type="component" value="Unassembled WGS sequence"/>
</dbReference>
<dbReference type="EMBL" id="JAWDGP010001389">
    <property type="protein sequence ID" value="KAK3792046.1"/>
    <property type="molecule type" value="Genomic_DNA"/>
</dbReference>
<comment type="caution">
    <text evidence="2">The sequence shown here is derived from an EMBL/GenBank/DDBJ whole genome shotgun (WGS) entry which is preliminary data.</text>
</comment>
<accession>A0AAE1E2N1</accession>
<organism evidence="2 3">
    <name type="scientific">Elysia crispata</name>
    <name type="common">lettuce slug</name>
    <dbReference type="NCBI Taxonomy" id="231223"/>
    <lineage>
        <taxon>Eukaryota</taxon>
        <taxon>Metazoa</taxon>
        <taxon>Spiralia</taxon>
        <taxon>Lophotrochozoa</taxon>
        <taxon>Mollusca</taxon>
        <taxon>Gastropoda</taxon>
        <taxon>Heterobranchia</taxon>
        <taxon>Euthyneura</taxon>
        <taxon>Panpulmonata</taxon>
        <taxon>Sacoglossa</taxon>
        <taxon>Placobranchoidea</taxon>
        <taxon>Plakobranchidae</taxon>
        <taxon>Elysia</taxon>
    </lineage>
</organism>
<name>A0AAE1E2N1_9GAST</name>
<evidence type="ECO:0000313" key="2">
    <source>
        <dbReference type="EMBL" id="KAK3792046.1"/>
    </source>
</evidence>
<dbReference type="AlphaFoldDB" id="A0AAE1E2N1"/>
<proteinExistence type="predicted"/>
<evidence type="ECO:0000313" key="3">
    <source>
        <dbReference type="Proteomes" id="UP001283361"/>
    </source>
</evidence>
<sequence>MLPTVHGREEDKTQHAVKGLERSQQSSYSYTTLLLRPGLVAWRPSLARTKGHGLRVATRRGSVAIRIYPNRCNGGRGELDHKITGWSVNLFSTAESFEPGSGITRFFYTHSKKLTARRLSGRGPVPVVECETALLHCPVPQ</sequence>